<keyword evidence="4" id="KW-1185">Reference proteome</keyword>
<name>A0A1R3KA23_COCAP</name>
<dbReference type="InterPro" id="IPR036691">
    <property type="entry name" value="Endo/exonu/phosph_ase_sf"/>
</dbReference>
<keyword evidence="3" id="KW-0695">RNA-directed DNA polymerase</keyword>
<gene>
    <name evidence="3" type="ORF">CCACVL1_02226</name>
</gene>
<evidence type="ECO:0000259" key="2">
    <source>
        <dbReference type="Pfam" id="PF03372"/>
    </source>
</evidence>
<feature type="region of interest" description="Disordered" evidence="1">
    <location>
        <begin position="1"/>
        <end position="21"/>
    </location>
</feature>
<evidence type="ECO:0000313" key="4">
    <source>
        <dbReference type="Proteomes" id="UP000188268"/>
    </source>
</evidence>
<proteinExistence type="predicted"/>
<dbReference type="SUPFAM" id="SSF56219">
    <property type="entry name" value="DNase I-like"/>
    <property type="match status" value="1"/>
</dbReference>
<keyword evidence="3" id="KW-0808">Transferase</keyword>
<feature type="compositionally biased region" description="Basic and acidic residues" evidence="1">
    <location>
        <begin position="11"/>
        <end position="21"/>
    </location>
</feature>
<dbReference type="Gramene" id="OMP03932">
    <property type="protein sequence ID" value="OMP03932"/>
    <property type="gene ID" value="CCACVL1_02226"/>
</dbReference>
<dbReference type="OrthoDB" id="1938374at2759"/>
<reference evidence="3 4" key="1">
    <citation type="submission" date="2013-09" db="EMBL/GenBank/DDBJ databases">
        <title>Corchorus capsularis genome sequencing.</title>
        <authorList>
            <person name="Alam M."/>
            <person name="Haque M.S."/>
            <person name="Islam M.S."/>
            <person name="Emdad E.M."/>
            <person name="Islam M.M."/>
            <person name="Ahmed B."/>
            <person name="Halim A."/>
            <person name="Hossen Q.M.M."/>
            <person name="Hossain M.Z."/>
            <person name="Ahmed R."/>
            <person name="Khan M.M."/>
            <person name="Islam R."/>
            <person name="Rashid M.M."/>
            <person name="Khan S.A."/>
            <person name="Rahman M.S."/>
            <person name="Alam M."/>
        </authorList>
    </citation>
    <scope>NUCLEOTIDE SEQUENCE [LARGE SCALE GENOMIC DNA]</scope>
    <source>
        <strain evidence="4">cv. CVL-1</strain>
        <tissue evidence="3">Whole seedling</tissue>
    </source>
</reference>
<evidence type="ECO:0000313" key="3">
    <source>
        <dbReference type="EMBL" id="OMP03932.1"/>
    </source>
</evidence>
<organism evidence="3 4">
    <name type="scientific">Corchorus capsularis</name>
    <name type="common">Jute</name>
    <dbReference type="NCBI Taxonomy" id="210143"/>
    <lineage>
        <taxon>Eukaryota</taxon>
        <taxon>Viridiplantae</taxon>
        <taxon>Streptophyta</taxon>
        <taxon>Embryophyta</taxon>
        <taxon>Tracheophyta</taxon>
        <taxon>Spermatophyta</taxon>
        <taxon>Magnoliopsida</taxon>
        <taxon>eudicotyledons</taxon>
        <taxon>Gunneridae</taxon>
        <taxon>Pentapetalae</taxon>
        <taxon>rosids</taxon>
        <taxon>malvids</taxon>
        <taxon>Malvales</taxon>
        <taxon>Malvaceae</taxon>
        <taxon>Grewioideae</taxon>
        <taxon>Apeibeae</taxon>
        <taxon>Corchorus</taxon>
    </lineage>
</organism>
<protein>
    <submittedName>
        <fullName evidence="3">Reverse transcriptase</fullName>
    </submittedName>
</protein>
<sequence>MAGQTSEELEELKRDRDEMKEQLKQMMEMLNKLTGPLDTTPKEGTMNQKADDSNGKVDVGSNPKNNGKAPADLVDNTPLGYVYTHTTPYYAHPETSGGGFGPRTRTLRHQDQTIRQSTQLHKSGKIFEQRNQTEFPKSAENPSGGIEEVSKENQSTTQIRGVCNEDVRELPSTKCDDLERAENEEVPLELWNVDFFSTLENRWGSFIQVDDKTRSRSSLRIARLQVMVSSLSDIPKLAVGKSSGSSFKILVTVEKESDDVLPDRIQAIANGISGDVPTDDCNNLALICSNEVNVLSTNANSLSGHSMGKRNFIHNGYSSSLRNERYIICAGFMKRVGFHCAIVNVYALNDEEGRVLLWNELKDLKEQFDLPRIIGGDFNAVLHTKERQGRDENSLGTRSFTDFTNDLQLIDMPLLGAKFTWGSNREIPSFSRLDRFLVSTEVLISFPDIKQKLKPKSLSDHNPVLLFVENVNWGPKLFKFFNHWFEMEGFQEMVANAWDNNSGGDLFQRFRLLKPKIKEWYKACGEADFRRIEMVEEQIHQLDLKIQQGENVESNREEMTQKRGEIWRLYRSAERSWQQKSHLQWLREGDKNTRFFQLVATNRARRNHIDQIEVDGRVVVHPEEVKEEISSFFERQILDCSLIANEVVDSMRKGGEGGICFKVDFEKAYDSVDWGFLEFIMRKMGFGEKWMKWNSKCVTTPTISVLVNGSAGRTFSTSRGLRQVSKLSGPGDLAETTLEKEGVATNLFYLGVTHYV</sequence>
<dbReference type="EMBL" id="AWWV01005886">
    <property type="protein sequence ID" value="OMP03932.1"/>
    <property type="molecule type" value="Genomic_DNA"/>
</dbReference>
<feature type="region of interest" description="Disordered" evidence="1">
    <location>
        <begin position="34"/>
        <end position="73"/>
    </location>
</feature>
<dbReference type="Gene3D" id="3.60.10.10">
    <property type="entry name" value="Endonuclease/exonuclease/phosphatase"/>
    <property type="match status" value="1"/>
</dbReference>
<evidence type="ECO:0000256" key="1">
    <source>
        <dbReference type="SAM" id="MobiDB-lite"/>
    </source>
</evidence>
<dbReference type="InterPro" id="IPR005135">
    <property type="entry name" value="Endo/exonuclease/phosphatase"/>
</dbReference>
<feature type="region of interest" description="Disordered" evidence="1">
    <location>
        <begin position="131"/>
        <end position="158"/>
    </location>
</feature>
<comment type="caution">
    <text evidence="3">The sequence shown here is derived from an EMBL/GenBank/DDBJ whole genome shotgun (WGS) entry which is preliminary data.</text>
</comment>
<accession>A0A1R3KA23</accession>
<dbReference type="GO" id="GO:0003964">
    <property type="term" value="F:RNA-directed DNA polymerase activity"/>
    <property type="evidence" value="ECO:0007669"/>
    <property type="project" value="UniProtKB-KW"/>
</dbReference>
<keyword evidence="3" id="KW-0548">Nucleotidyltransferase</keyword>
<dbReference type="AlphaFoldDB" id="A0A1R3KA23"/>
<feature type="domain" description="Endonuclease/exonuclease/phosphatase" evidence="2">
    <location>
        <begin position="342"/>
        <end position="461"/>
    </location>
</feature>
<dbReference type="PANTHER" id="PTHR33710">
    <property type="entry name" value="BNAC02G09200D PROTEIN"/>
    <property type="match status" value="1"/>
</dbReference>
<dbReference type="Pfam" id="PF03372">
    <property type="entry name" value="Exo_endo_phos"/>
    <property type="match status" value="1"/>
</dbReference>
<dbReference type="PANTHER" id="PTHR33710:SF64">
    <property type="entry name" value="ENDONUCLEASE_EXONUCLEASE_PHOSPHATASE DOMAIN-CONTAINING PROTEIN"/>
    <property type="match status" value="1"/>
</dbReference>
<dbReference type="Proteomes" id="UP000188268">
    <property type="component" value="Unassembled WGS sequence"/>
</dbReference>
<dbReference type="STRING" id="210143.A0A1R3KA23"/>